<evidence type="ECO:0000313" key="3">
    <source>
        <dbReference type="Proteomes" id="UP000712600"/>
    </source>
</evidence>
<reference evidence="2" key="1">
    <citation type="submission" date="2019-12" db="EMBL/GenBank/DDBJ databases">
        <title>Genome sequencing and annotation of Brassica cretica.</title>
        <authorList>
            <person name="Studholme D.J."/>
            <person name="Sarris P."/>
        </authorList>
    </citation>
    <scope>NUCLEOTIDE SEQUENCE</scope>
    <source>
        <strain evidence="2">PFS-109/04</strain>
        <tissue evidence="2">Leaf</tissue>
    </source>
</reference>
<protein>
    <submittedName>
        <fullName evidence="2">Uncharacterized protein</fullName>
    </submittedName>
</protein>
<proteinExistence type="predicted"/>
<dbReference type="Proteomes" id="UP000712600">
    <property type="component" value="Unassembled WGS sequence"/>
</dbReference>
<dbReference type="AlphaFoldDB" id="A0A8S9MQQ3"/>
<comment type="caution">
    <text evidence="2">The sequence shown here is derived from an EMBL/GenBank/DDBJ whole genome shotgun (WGS) entry which is preliminary data.</text>
</comment>
<accession>A0A8S9MQQ3</accession>
<evidence type="ECO:0000313" key="2">
    <source>
        <dbReference type="EMBL" id="KAF3484873.1"/>
    </source>
</evidence>
<name>A0A8S9MQQ3_BRACR</name>
<feature type="region of interest" description="Disordered" evidence="1">
    <location>
        <begin position="1"/>
        <end position="24"/>
    </location>
</feature>
<evidence type="ECO:0000256" key="1">
    <source>
        <dbReference type="SAM" id="MobiDB-lite"/>
    </source>
</evidence>
<organism evidence="2 3">
    <name type="scientific">Brassica cretica</name>
    <name type="common">Mustard</name>
    <dbReference type="NCBI Taxonomy" id="69181"/>
    <lineage>
        <taxon>Eukaryota</taxon>
        <taxon>Viridiplantae</taxon>
        <taxon>Streptophyta</taxon>
        <taxon>Embryophyta</taxon>
        <taxon>Tracheophyta</taxon>
        <taxon>Spermatophyta</taxon>
        <taxon>Magnoliopsida</taxon>
        <taxon>eudicotyledons</taxon>
        <taxon>Gunneridae</taxon>
        <taxon>Pentapetalae</taxon>
        <taxon>rosids</taxon>
        <taxon>malvids</taxon>
        <taxon>Brassicales</taxon>
        <taxon>Brassicaceae</taxon>
        <taxon>Brassiceae</taxon>
        <taxon>Brassica</taxon>
    </lineage>
</organism>
<dbReference type="EMBL" id="QGKX02002183">
    <property type="protein sequence ID" value="KAF3484873.1"/>
    <property type="molecule type" value="Genomic_DNA"/>
</dbReference>
<gene>
    <name evidence="2" type="ORF">F2Q69_00056319</name>
</gene>
<sequence length="59" mass="7194">MKQEESRFKKRKVDGSNNLQLENNQIKNKLKKNLRSRKTHDDRKFEITMEKEVFALIPY</sequence>